<keyword evidence="5" id="KW-0575">Peroxidase</keyword>
<dbReference type="GO" id="GO:0006631">
    <property type="term" value="P:fatty acid metabolic process"/>
    <property type="evidence" value="ECO:0007669"/>
    <property type="project" value="UniProtKB-ARBA"/>
</dbReference>
<dbReference type="SUPFAM" id="SSF48113">
    <property type="entry name" value="Heme-dependent peroxidases"/>
    <property type="match status" value="1"/>
</dbReference>
<dbReference type="RefSeq" id="XP_044719481.1">
    <property type="nucleotide sequence ID" value="XM_044865519.1"/>
</dbReference>
<dbReference type="InterPro" id="IPR010255">
    <property type="entry name" value="Haem_peroxidase_sf"/>
</dbReference>
<comment type="caution">
    <text evidence="5">The sequence shown here is derived from an EMBL/GenBank/DDBJ whole genome shotgun (WGS) entry which is preliminary data.</text>
</comment>
<dbReference type="EMBL" id="JAIZPD010000007">
    <property type="protein sequence ID" value="KAH0961968.1"/>
    <property type="molecule type" value="Genomic_DNA"/>
</dbReference>
<dbReference type="InterPro" id="IPR050783">
    <property type="entry name" value="Oxylipin_biosynth_metab"/>
</dbReference>
<keyword evidence="2" id="KW-0223">Dioxygenase</keyword>
<name>A0A9P8SGF0_9HYPO</name>
<dbReference type="GO" id="GO:0004601">
    <property type="term" value="F:peroxidase activity"/>
    <property type="evidence" value="ECO:0007669"/>
    <property type="project" value="UniProtKB-KW"/>
</dbReference>
<dbReference type="GO" id="GO:0020037">
    <property type="term" value="F:heme binding"/>
    <property type="evidence" value="ECO:0007669"/>
    <property type="project" value="InterPro"/>
</dbReference>
<dbReference type="InterPro" id="IPR019791">
    <property type="entry name" value="Haem_peroxidase_animal"/>
</dbReference>
<keyword evidence="6" id="KW-1185">Reference proteome</keyword>
<evidence type="ECO:0000256" key="3">
    <source>
        <dbReference type="ARBA" id="ARBA00023002"/>
    </source>
</evidence>
<dbReference type="GO" id="GO:0005506">
    <property type="term" value="F:iron ion binding"/>
    <property type="evidence" value="ECO:0007669"/>
    <property type="project" value="InterPro"/>
</dbReference>
<keyword evidence="3" id="KW-0560">Oxidoreductase</keyword>
<gene>
    <name evidence="5" type="ORF">HRG_07048</name>
</gene>
<organism evidence="5 6">
    <name type="scientific">Hirsutella rhossiliensis</name>
    <dbReference type="NCBI Taxonomy" id="111463"/>
    <lineage>
        <taxon>Eukaryota</taxon>
        <taxon>Fungi</taxon>
        <taxon>Dikarya</taxon>
        <taxon>Ascomycota</taxon>
        <taxon>Pezizomycotina</taxon>
        <taxon>Sordariomycetes</taxon>
        <taxon>Hypocreomycetidae</taxon>
        <taxon>Hypocreales</taxon>
        <taxon>Ophiocordycipitaceae</taxon>
        <taxon>Hirsutella</taxon>
    </lineage>
</organism>
<reference evidence="5" key="1">
    <citation type="submission" date="2021-09" db="EMBL/GenBank/DDBJ databases">
        <title>A high-quality genome of the endoparasitic fungus Hirsutella rhossiliensis with a comparison of Hirsutella genomes reveals transposable elements contributing to genome size variation.</title>
        <authorList>
            <person name="Lin R."/>
            <person name="Jiao Y."/>
            <person name="Sun X."/>
            <person name="Ling J."/>
            <person name="Xie B."/>
            <person name="Cheng X."/>
        </authorList>
    </citation>
    <scope>NUCLEOTIDE SEQUENCE</scope>
    <source>
        <strain evidence="5">HR02</strain>
    </source>
</reference>
<dbReference type="GO" id="GO:0006979">
    <property type="term" value="P:response to oxidative stress"/>
    <property type="evidence" value="ECO:0007669"/>
    <property type="project" value="InterPro"/>
</dbReference>
<proteinExistence type="predicted"/>
<dbReference type="AlphaFoldDB" id="A0A9P8SGF0"/>
<dbReference type="GO" id="GO:0004497">
    <property type="term" value="F:monooxygenase activity"/>
    <property type="evidence" value="ECO:0007669"/>
    <property type="project" value="InterPro"/>
</dbReference>
<evidence type="ECO:0000256" key="4">
    <source>
        <dbReference type="ARBA" id="ARBA00023004"/>
    </source>
</evidence>
<dbReference type="Gene3D" id="1.10.640.10">
    <property type="entry name" value="Haem peroxidase domain superfamily, animal type"/>
    <property type="match status" value="1"/>
</dbReference>
<dbReference type="Gene3D" id="1.10.630.10">
    <property type="entry name" value="Cytochrome P450"/>
    <property type="match status" value="1"/>
</dbReference>
<accession>A0A9P8SGF0</accession>
<dbReference type="InterPro" id="IPR036396">
    <property type="entry name" value="Cyt_P450_sf"/>
</dbReference>
<dbReference type="GO" id="GO:0051213">
    <property type="term" value="F:dioxygenase activity"/>
    <property type="evidence" value="ECO:0007669"/>
    <property type="project" value="UniProtKB-KW"/>
</dbReference>
<sequence length="610" mass="67231">MTKILGAHVDPSALSPAEYLGQLKTWFYDNVPDDPAAWTFGDLKRNKDGGFNDEDLVQQIKKGTDTVAGAFGAKNIPVALRAIEIIGIERGREWGVATFNEFRKFFKLKPFTSFKEINSTEDGVAEALEALYGHPGNVELYPGLMVEQAKKEFSPGSGLCPGFTISEAILSDAVTLVRADRFYAHEYGPQSLTNFGFTAASSDFDVAGGGVMYKLLMRSFPGWYRHSSVYALYPFTTPEKTMGNFSSGAAPVQAIDYSAPAFTGPPIPVTSWQGVVQLLQDQTNFKVPQQLSGHDDMLSGDKPANTAKQKFMQDELYCPEENLSIVRAFYESLTARLIKKNARKLGGSYQIDIVQEGVAFSHAEFVGRFFGIPLRGEDSESTAVTDSYTPRALYNVLAHLFEHVFLDLDEAKRYKHLVVASKETWQLGDIVRGVVRGIKPGEGARSLMQLVEDTFFHKTATGAENAHGLQHFGLELIKRPMEQGQGKDVEEVVWTLIPTAATFCATQAQAWAQLIEIYLSDGYKSHWTEIEQLAQSEDSDSFDLLKRYALEGFRLFPATSGVIRVVESPTPVTIPSAPTPLPPKGTVLADFITAGRDPSIFPDPESIKLD</sequence>
<evidence type="ECO:0000256" key="1">
    <source>
        <dbReference type="ARBA" id="ARBA00022723"/>
    </source>
</evidence>
<dbReference type="GeneID" id="68356177"/>
<dbReference type="OrthoDB" id="823504at2759"/>
<protein>
    <submittedName>
        <fullName evidence="5">Peroxidase domain-containing protein</fullName>
    </submittedName>
</protein>
<dbReference type="Pfam" id="PF03098">
    <property type="entry name" value="An_peroxidase"/>
    <property type="match status" value="1"/>
</dbReference>
<evidence type="ECO:0000256" key="2">
    <source>
        <dbReference type="ARBA" id="ARBA00022964"/>
    </source>
</evidence>
<keyword evidence="1" id="KW-0479">Metal-binding</keyword>
<keyword evidence="4" id="KW-0408">Iron</keyword>
<dbReference type="SUPFAM" id="SSF48264">
    <property type="entry name" value="Cytochrome P450"/>
    <property type="match status" value="1"/>
</dbReference>
<dbReference type="GO" id="GO:0016705">
    <property type="term" value="F:oxidoreductase activity, acting on paired donors, with incorporation or reduction of molecular oxygen"/>
    <property type="evidence" value="ECO:0007669"/>
    <property type="project" value="InterPro"/>
</dbReference>
<dbReference type="PROSITE" id="PS50292">
    <property type="entry name" value="PEROXIDASE_3"/>
    <property type="match status" value="1"/>
</dbReference>
<dbReference type="InterPro" id="IPR037120">
    <property type="entry name" value="Haem_peroxidase_sf_animal"/>
</dbReference>
<evidence type="ECO:0000313" key="6">
    <source>
        <dbReference type="Proteomes" id="UP000824596"/>
    </source>
</evidence>
<dbReference type="PANTHER" id="PTHR11903:SF37">
    <property type="entry name" value="PSI-PRODUCING OXYGENASE A"/>
    <property type="match status" value="1"/>
</dbReference>
<evidence type="ECO:0000313" key="5">
    <source>
        <dbReference type="EMBL" id="KAH0961968.1"/>
    </source>
</evidence>
<dbReference type="Proteomes" id="UP000824596">
    <property type="component" value="Unassembled WGS sequence"/>
</dbReference>
<dbReference type="PANTHER" id="PTHR11903">
    <property type="entry name" value="PROSTAGLANDIN G/H SYNTHASE"/>
    <property type="match status" value="1"/>
</dbReference>